<sequence length="117" mass="13236">MGPLKIILFTIVLSVVGYIGYVFLTFDLLTVENERIRTVRIYGKPYALAFYRVNGNATVQSGIQIRKIQEGEEHLLKHYDRYNSIAFLTVGKGVLKIGLKEDGVEPKVIDSMFLTLP</sequence>
<evidence type="ECO:0000313" key="3">
    <source>
        <dbReference type="Proteomes" id="UP000183200"/>
    </source>
</evidence>
<keyword evidence="3" id="KW-1185">Reference proteome</keyword>
<keyword evidence="1" id="KW-1133">Transmembrane helix</keyword>
<reference evidence="3" key="1">
    <citation type="submission" date="2016-10" db="EMBL/GenBank/DDBJ databases">
        <authorList>
            <person name="Varghese N."/>
            <person name="Submissions S."/>
        </authorList>
    </citation>
    <scope>NUCLEOTIDE SEQUENCE [LARGE SCALE GENOMIC DNA]</scope>
    <source>
        <strain evidence="3">DSM 19110</strain>
    </source>
</reference>
<proteinExistence type="predicted"/>
<dbReference type="Proteomes" id="UP000183200">
    <property type="component" value="Unassembled WGS sequence"/>
</dbReference>
<keyword evidence="1" id="KW-0812">Transmembrane</keyword>
<evidence type="ECO:0000256" key="1">
    <source>
        <dbReference type="SAM" id="Phobius"/>
    </source>
</evidence>
<gene>
    <name evidence="2" type="ORF">SAMN05421820_107201</name>
</gene>
<accession>A0A1H0ATM0</accession>
<dbReference type="AlphaFoldDB" id="A0A1H0ATM0"/>
<evidence type="ECO:0000313" key="2">
    <source>
        <dbReference type="EMBL" id="SDN36880.1"/>
    </source>
</evidence>
<feature type="transmembrane region" description="Helical" evidence="1">
    <location>
        <begin position="6"/>
        <end position="31"/>
    </location>
</feature>
<organism evidence="2 3">
    <name type="scientific">Pedobacter steynii</name>
    <dbReference type="NCBI Taxonomy" id="430522"/>
    <lineage>
        <taxon>Bacteria</taxon>
        <taxon>Pseudomonadati</taxon>
        <taxon>Bacteroidota</taxon>
        <taxon>Sphingobacteriia</taxon>
        <taxon>Sphingobacteriales</taxon>
        <taxon>Sphingobacteriaceae</taxon>
        <taxon>Pedobacter</taxon>
    </lineage>
</organism>
<protein>
    <submittedName>
        <fullName evidence="2">Uncharacterized protein</fullName>
    </submittedName>
</protein>
<dbReference type="EMBL" id="FNGY01000007">
    <property type="protein sequence ID" value="SDN36880.1"/>
    <property type="molecule type" value="Genomic_DNA"/>
</dbReference>
<name>A0A1H0ATM0_9SPHI</name>
<keyword evidence="1" id="KW-0472">Membrane</keyword>